<dbReference type="PROSITE" id="PS00893">
    <property type="entry name" value="NUDIX_BOX"/>
    <property type="match status" value="1"/>
</dbReference>
<gene>
    <name evidence="8" type="primary">nudC_1</name>
    <name evidence="9" type="ORF">CLCOS_02250</name>
    <name evidence="8" type="ORF">WX73_01551</name>
</gene>
<dbReference type="PANTHER" id="PTHR11383">
    <property type="entry name" value="NUCLEOSIDE DIPHOSPHATE-LINKED MOIETY X MOTIF 13"/>
    <property type="match status" value="1"/>
</dbReference>
<dbReference type="PANTHER" id="PTHR11383:SF3">
    <property type="entry name" value="NAD(P)H PYROPHOSPHATASE NUDT13, MITOCHONDRIAL"/>
    <property type="match status" value="1"/>
</dbReference>
<evidence type="ECO:0000259" key="7">
    <source>
        <dbReference type="PROSITE" id="PS51462"/>
    </source>
</evidence>
<dbReference type="InterPro" id="IPR049734">
    <property type="entry name" value="NudC-like_C"/>
</dbReference>
<keyword evidence="5" id="KW-0460">Magnesium</keyword>
<dbReference type="Proteomes" id="UP000077384">
    <property type="component" value="Unassembled WGS sequence"/>
</dbReference>
<dbReference type="Pfam" id="PF09297">
    <property type="entry name" value="Zn_ribbon_NUD"/>
    <property type="match status" value="1"/>
</dbReference>
<dbReference type="Gene3D" id="3.90.79.20">
    <property type="match status" value="1"/>
</dbReference>
<evidence type="ECO:0000256" key="3">
    <source>
        <dbReference type="ARBA" id="ARBA00022723"/>
    </source>
</evidence>
<proteinExistence type="predicted"/>
<evidence type="ECO:0000313" key="8">
    <source>
        <dbReference type="EMBL" id="OAA95142.1"/>
    </source>
</evidence>
<dbReference type="NCBIfam" id="NF001299">
    <property type="entry name" value="PRK00241.1"/>
    <property type="match status" value="1"/>
</dbReference>
<dbReference type="GO" id="GO:0016787">
    <property type="term" value="F:hydrolase activity"/>
    <property type="evidence" value="ECO:0007669"/>
    <property type="project" value="UniProtKB-KW"/>
</dbReference>
<dbReference type="PATRIC" id="fig|1705578.3.peg.372"/>
<name>A0A162LFI2_9CLOT</name>
<dbReference type="Proteomes" id="UP000093694">
    <property type="component" value="Unassembled WGS sequence"/>
</dbReference>
<reference evidence="9 11" key="2">
    <citation type="journal article" date="2016" name="Front. Microbiol.">
        <title>Industrial Acetogenic Biocatalysts: A Comparative Metabolic and Genomic Analysis.</title>
        <authorList>
            <person name="Bengelsdorf F."/>
            <person name="Poehlein A."/>
            <person name="Sonja S."/>
            <person name="Erz C."/>
            <person name="Hummel T."/>
            <person name="Hoffmeister S."/>
            <person name="Daniel R."/>
            <person name="Durre P."/>
        </authorList>
    </citation>
    <scope>NUCLEOTIDE SEQUENCE [LARGE SCALE GENOMIC DNA]</scope>
    <source>
        <strain evidence="9 11">PTA-10522</strain>
    </source>
</reference>
<comment type="cofactor">
    <cofactor evidence="1">
        <name>Mg(2+)</name>
        <dbReference type="ChEBI" id="CHEBI:18420"/>
    </cofactor>
</comment>
<dbReference type="RefSeq" id="WP_013238605.1">
    <property type="nucleotide sequence ID" value="NZ_LITQ01000001.1"/>
</dbReference>
<dbReference type="InterPro" id="IPR015375">
    <property type="entry name" value="NADH_PPase-like_N"/>
</dbReference>
<dbReference type="AlphaFoldDB" id="A0A162LFI2"/>
<keyword evidence="3" id="KW-0479">Metal-binding</keyword>
<protein>
    <recommendedName>
        <fullName evidence="2">NAD(+) diphosphatase</fullName>
        <ecNumber evidence="2">3.6.1.22</ecNumber>
    </recommendedName>
</protein>
<evidence type="ECO:0000256" key="4">
    <source>
        <dbReference type="ARBA" id="ARBA00022801"/>
    </source>
</evidence>
<keyword evidence="11" id="KW-1185">Reference proteome</keyword>
<dbReference type="PROSITE" id="PS51462">
    <property type="entry name" value="NUDIX"/>
    <property type="match status" value="1"/>
</dbReference>
<reference evidence="8 10" key="1">
    <citation type="journal article" date="2015" name="Biotechnol. Bioeng.">
        <title>Genome sequence and phenotypic characterization of Caulobacter segnis.</title>
        <authorList>
            <person name="Patel S."/>
            <person name="Fletcher B."/>
            <person name="Scott D.C."/>
            <person name="Ely B."/>
        </authorList>
    </citation>
    <scope>NUCLEOTIDE SEQUENCE [LARGE SCALE GENOMIC DNA]</scope>
    <source>
        <strain evidence="8 10">PS02</strain>
    </source>
</reference>
<keyword evidence="4 8" id="KW-0378">Hydrolase</keyword>
<evidence type="ECO:0000256" key="1">
    <source>
        <dbReference type="ARBA" id="ARBA00001946"/>
    </source>
</evidence>
<evidence type="ECO:0000256" key="6">
    <source>
        <dbReference type="ARBA" id="ARBA00023027"/>
    </source>
</evidence>
<evidence type="ECO:0000313" key="11">
    <source>
        <dbReference type="Proteomes" id="UP000093694"/>
    </source>
</evidence>
<accession>A0A162LFI2</accession>
<dbReference type="CDD" id="cd03429">
    <property type="entry name" value="NUDIX_NADH_pyrophosphatase_Nudt13"/>
    <property type="match status" value="1"/>
</dbReference>
<comment type="caution">
    <text evidence="8">The sequence shown here is derived from an EMBL/GenBank/DDBJ whole genome shotgun (WGS) entry which is preliminary data.</text>
</comment>
<dbReference type="SUPFAM" id="SSF55811">
    <property type="entry name" value="Nudix"/>
    <property type="match status" value="2"/>
</dbReference>
<dbReference type="EMBL" id="LROR01000022">
    <property type="protein sequence ID" value="OBR97510.1"/>
    <property type="molecule type" value="Genomic_DNA"/>
</dbReference>
<dbReference type="Pfam" id="PF09296">
    <property type="entry name" value="NUDIX-like"/>
    <property type="match status" value="1"/>
</dbReference>
<dbReference type="Gene3D" id="3.90.79.10">
    <property type="entry name" value="Nucleoside Triphosphate Pyrophosphohydrolase"/>
    <property type="match status" value="1"/>
</dbReference>
<keyword evidence="6" id="KW-0520">NAD</keyword>
<dbReference type="GO" id="GO:0046872">
    <property type="term" value="F:metal ion binding"/>
    <property type="evidence" value="ECO:0007669"/>
    <property type="project" value="UniProtKB-KW"/>
</dbReference>
<sequence length="273" mass="31050">MNNNFKISSDTLKKGKASDLCCVFHNQNLLVKKEGNTFVIPTFDDIKLLNIEYQTEFFLGSIEKKSCFAIESTSELNLPINFNLMDLYDLGSLLDEQSFLISGRASQILNWDKTHRFCGKCGSKTENKKDEMAKICPNCNHIMYPVICPAIIVAVTKGDKILLAHNNGFKDNMYGLIAGFVEAGEDLNSAVKREVFEEVGIKVKNIEYYRSSPWPFPNSLMIGFFAEYESDQIKVDGSEIKQADWFTKDNFPNIPKKFTIARSLINEFSKRNQ</sequence>
<evidence type="ECO:0000256" key="2">
    <source>
        <dbReference type="ARBA" id="ARBA00012381"/>
    </source>
</evidence>
<organism evidence="8 10">
    <name type="scientific">Clostridium coskatii</name>
    <dbReference type="NCBI Taxonomy" id="1705578"/>
    <lineage>
        <taxon>Bacteria</taxon>
        <taxon>Bacillati</taxon>
        <taxon>Bacillota</taxon>
        <taxon>Clostridia</taxon>
        <taxon>Eubacteriales</taxon>
        <taxon>Clostridiaceae</taxon>
        <taxon>Clostridium</taxon>
    </lineage>
</organism>
<dbReference type="InterPro" id="IPR015376">
    <property type="entry name" value="Znr_NADH_PPase"/>
</dbReference>
<dbReference type="EMBL" id="LITQ01000001">
    <property type="protein sequence ID" value="OAA95142.1"/>
    <property type="molecule type" value="Genomic_DNA"/>
</dbReference>
<evidence type="ECO:0000256" key="5">
    <source>
        <dbReference type="ARBA" id="ARBA00022842"/>
    </source>
</evidence>
<dbReference type="Pfam" id="PF00293">
    <property type="entry name" value="NUDIX"/>
    <property type="match status" value="1"/>
</dbReference>
<dbReference type="EC" id="3.6.1.22" evidence="2"/>
<dbReference type="InterPro" id="IPR000086">
    <property type="entry name" value="NUDIX_hydrolase_dom"/>
</dbReference>
<evidence type="ECO:0000313" key="9">
    <source>
        <dbReference type="EMBL" id="OBR97510.1"/>
    </source>
</evidence>
<dbReference type="InterPro" id="IPR020084">
    <property type="entry name" value="NUDIX_hydrolase_CS"/>
</dbReference>
<feature type="domain" description="Nudix hydrolase" evidence="7">
    <location>
        <begin position="145"/>
        <end position="268"/>
    </location>
</feature>
<dbReference type="InterPro" id="IPR015797">
    <property type="entry name" value="NUDIX_hydrolase-like_dom_sf"/>
</dbReference>
<evidence type="ECO:0000313" key="10">
    <source>
        <dbReference type="Proteomes" id="UP000077384"/>
    </source>
</evidence>
<dbReference type="SMR" id="A0A162LFI2"/>